<organism evidence="2 3">
    <name type="scientific">Dendrothele bispora (strain CBS 962.96)</name>
    <dbReference type="NCBI Taxonomy" id="1314807"/>
    <lineage>
        <taxon>Eukaryota</taxon>
        <taxon>Fungi</taxon>
        <taxon>Dikarya</taxon>
        <taxon>Basidiomycota</taxon>
        <taxon>Agaricomycotina</taxon>
        <taxon>Agaricomycetes</taxon>
        <taxon>Agaricomycetidae</taxon>
        <taxon>Agaricales</taxon>
        <taxon>Agaricales incertae sedis</taxon>
        <taxon>Dendrothele</taxon>
    </lineage>
</organism>
<accession>A0A4S8MRI4</accession>
<protein>
    <submittedName>
        <fullName evidence="2">Uncharacterized protein</fullName>
    </submittedName>
</protein>
<keyword evidence="3" id="KW-1185">Reference proteome</keyword>
<feature type="region of interest" description="Disordered" evidence="1">
    <location>
        <begin position="327"/>
        <end position="363"/>
    </location>
</feature>
<evidence type="ECO:0000256" key="1">
    <source>
        <dbReference type="SAM" id="MobiDB-lite"/>
    </source>
</evidence>
<gene>
    <name evidence="2" type="ORF">K435DRAFT_76379</name>
</gene>
<dbReference type="EMBL" id="ML179047">
    <property type="protein sequence ID" value="THV05720.1"/>
    <property type="molecule type" value="Genomic_DNA"/>
</dbReference>
<proteinExistence type="predicted"/>
<feature type="compositionally biased region" description="Basic and acidic residues" evidence="1">
    <location>
        <begin position="344"/>
        <end position="357"/>
    </location>
</feature>
<dbReference type="Proteomes" id="UP000297245">
    <property type="component" value="Unassembled WGS sequence"/>
</dbReference>
<dbReference type="AlphaFoldDB" id="A0A4S8MRI4"/>
<evidence type="ECO:0000313" key="3">
    <source>
        <dbReference type="Proteomes" id="UP000297245"/>
    </source>
</evidence>
<sequence length="384" mass="42534">MKPELEEWGSEITESELGFHLNELDEFESTDFDYLLNEGFIDKKFNAKQQIPISSKKRRLKLYVGSLFKIMPYPHLLPSSFVSHKDPGELREYEREPIPILPYTLDTLPLSNPPPFARYAWIIPVRGVLPWEFATAATVLEPEPGSESSVLGSLATQTLLLPPSRSPTPTPTPPQVLSLPLPLPVPADPTKNLPILWTHDSLQQFWSWLCSLREKLAAGPMGLSFQMARVKAKSQLHYTNAETLYIDIDAGIDDTDRIGQEDVGVEEARAALGNQKAEDGNIAASGSPPSLGAVDYIKIYHDASQSMGIRNALDSWAYCVLLSPDSDPETGASEHTSGNPGTTEKLDMTEVKEEKVRRNPPKLRPLRGARLVLVDEQSEGILIS</sequence>
<dbReference type="OrthoDB" id="3143319at2759"/>
<evidence type="ECO:0000313" key="2">
    <source>
        <dbReference type="EMBL" id="THV05720.1"/>
    </source>
</evidence>
<feature type="compositionally biased region" description="Polar residues" evidence="1">
    <location>
        <begin position="333"/>
        <end position="342"/>
    </location>
</feature>
<reference evidence="2 3" key="1">
    <citation type="journal article" date="2019" name="Nat. Ecol. Evol.">
        <title>Megaphylogeny resolves global patterns of mushroom evolution.</title>
        <authorList>
            <person name="Varga T."/>
            <person name="Krizsan K."/>
            <person name="Foldi C."/>
            <person name="Dima B."/>
            <person name="Sanchez-Garcia M."/>
            <person name="Sanchez-Ramirez S."/>
            <person name="Szollosi G.J."/>
            <person name="Szarkandi J.G."/>
            <person name="Papp V."/>
            <person name="Albert L."/>
            <person name="Andreopoulos W."/>
            <person name="Angelini C."/>
            <person name="Antonin V."/>
            <person name="Barry K.W."/>
            <person name="Bougher N.L."/>
            <person name="Buchanan P."/>
            <person name="Buyck B."/>
            <person name="Bense V."/>
            <person name="Catcheside P."/>
            <person name="Chovatia M."/>
            <person name="Cooper J."/>
            <person name="Damon W."/>
            <person name="Desjardin D."/>
            <person name="Finy P."/>
            <person name="Geml J."/>
            <person name="Haridas S."/>
            <person name="Hughes K."/>
            <person name="Justo A."/>
            <person name="Karasinski D."/>
            <person name="Kautmanova I."/>
            <person name="Kiss B."/>
            <person name="Kocsube S."/>
            <person name="Kotiranta H."/>
            <person name="LaButti K.M."/>
            <person name="Lechner B.E."/>
            <person name="Liimatainen K."/>
            <person name="Lipzen A."/>
            <person name="Lukacs Z."/>
            <person name="Mihaltcheva S."/>
            <person name="Morgado L.N."/>
            <person name="Niskanen T."/>
            <person name="Noordeloos M.E."/>
            <person name="Ohm R.A."/>
            <person name="Ortiz-Santana B."/>
            <person name="Ovrebo C."/>
            <person name="Racz N."/>
            <person name="Riley R."/>
            <person name="Savchenko A."/>
            <person name="Shiryaev A."/>
            <person name="Soop K."/>
            <person name="Spirin V."/>
            <person name="Szebenyi C."/>
            <person name="Tomsovsky M."/>
            <person name="Tulloss R.E."/>
            <person name="Uehling J."/>
            <person name="Grigoriev I.V."/>
            <person name="Vagvolgyi C."/>
            <person name="Papp T."/>
            <person name="Martin F.M."/>
            <person name="Miettinen O."/>
            <person name="Hibbett D.S."/>
            <person name="Nagy L.G."/>
        </authorList>
    </citation>
    <scope>NUCLEOTIDE SEQUENCE [LARGE SCALE GENOMIC DNA]</scope>
    <source>
        <strain evidence="2 3">CBS 962.96</strain>
    </source>
</reference>
<name>A0A4S8MRI4_DENBC</name>